<organism evidence="1 2">
    <name type="scientific">Acidithiobacillus ferrooxidans</name>
    <name type="common">Thiobacillus ferrooxidans</name>
    <dbReference type="NCBI Taxonomy" id="920"/>
    <lineage>
        <taxon>Bacteria</taxon>
        <taxon>Pseudomonadati</taxon>
        <taxon>Pseudomonadota</taxon>
        <taxon>Acidithiobacillia</taxon>
        <taxon>Acidithiobacillales</taxon>
        <taxon>Acidithiobacillaceae</taxon>
        <taxon>Acidithiobacillus</taxon>
    </lineage>
</organism>
<gene>
    <name evidence="1" type="ORF">A4H96_05505</name>
</gene>
<dbReference type="EMBL" id="LVXZ01000059">
    <property type="protein sequence ID" value="OAP91902.1"/>
    <property type="molecule type" value="Genomic_DNA"/>
</dbReference>
<evidence type="ECO:0000313" key="2">
    <source>
        <dbReference type="Proteomes" id="UP000078302"/>
    </source>
</evidence>
<sequence>MYSQMNLSEFAEQSQQHDIASGTDKTMMALLANDQSSFWNAYRARELSKWIQSGEYQSCLESARTYERRLLKAQEFLQASKGE</sequence>
<comment type="caution">
    <text evidence="1">The sequence shown here is derived from an EMBL/GenBank/DDBJ whole genome shotgun (WGS) entry which is preliminary data.</text>
</comment>
<reference evidence="1 2" key="1">
    <citation type="submission" date="2016-04" db="EMBL/GenBank/DDBJ databases">
        <title>Acidithiobacillus ferrooxidans genome sequencing and assembly.</title>
        <authorList>
            <person name="Zhou Z."/>
        </authorList>
    </citation>
    <scope>NUCLEOTIDE SEQUENCE [LARGE SCALE GENOMIC DNA]</scope>
    <source>
        <strain evidence="1 2">BY0502</strain>
    </source>
</reference>
<keyword evidence="2" id="KW-1185">Reference proteome</keyword>
<dbReference type="Proteomes" id="UP000078302">
    <property type="component" value="Unassembled WGS sequence"/>
</dbReference>
<dbReference type="AlphaFoldDB" id="A0A179BJP0"/>
<proteinExistence type="predicted"/>
<accession>A0A179BJP0</accession>
<name>A0A179BJP0_ACIFR</name>
<protein>
    <submittedName>
        <fullName evidence="1">Uncharacterized protein</fullName>
    </submittedName>
</protein>
<evidence type="ECO:0000313" key="1">
    <source>
        <dbReference type="EMBL" id="OAP91902.1"/>
    </source>
</evidence>